<dbReference type="PANTHER" id="PTHR36530:SF1">
    <property type="entry name" value="AMOEBIASIN-1"/>
    <property type="match status" value="1"/>
</dbReference>
<name>A0A4S8P2K8_9HYPH</name>
<dbReference type="GO" id="GO:0004869">
    <property type="term" value="F:cysteine-type endopeptidase inhibitor activity"/>
    <property type="evidence" value="ECO:0007669"/>
    <property type="project" value="UniProtKB-KW"/>
</dbReference>
<accession>A0A4S8P2K8</accession>
<proteinExistence type="predicted"/>
<reference evidence="4 5" key="1">
    <citation type="submission" date="2019-04" db="EMBL/GenBank/DDBJ databases">
        <title>Genome sequence of strain shin9-1.</title>
        <authorList>
            <person name="Gao J."/>
            <person name="Sun J."/>
        </authorList>
    </citation>
    <scope>NUCLEOTIDE SEQUENCE [LARGE SCALE GENOMIC DNA]</scope>
    <source>
        <strain evidence="5">shin9-1</strain>
    </source>
</reference>
<evidence type="ECO:0000313" key="4">
    <source>
        <dbReference type="EMBL" id="THV22952.1"/>
    </source>
</evidence>
<dbReference type="AlphaFoldDB" id="A0A4S8P2K8"/>
<dbReference type="InterPro" id="IPR018990">
    <property type="entry name" value="Prot_inh_I42_chagasin"/>
</dbReference>
<dbReference type="Pfam" id="PF09394">
    <property type="entry name" value="Inhibitor_I42"/>
    <property type="match status" value="1"/>
</dbReference>
<keyword evidence="1" id="KW-0646">Protease inhibitor</keyword>
<dbReference type="PANTHER" id="PTHR36530">
    <property type="entry name" value="INHIBITOR OF CYSTEINE PEPTIDASE"/>
    <property type="match status" value="1"/>
</dbReference>
<evidence type="ECO:0000256" key="1">
    <source>
        <dbReference type="ARBA" id="ARBA00022690"/>
    </source>
</evidence>
<feature type="domain" description="Proteinase inhibitor I42 chagasin" evidence="3">
    <location>
        <begin position="26"/>
        <end position="111"/>
    </location>
</feature>
<dbReference type="SUPFAM" id="SSF141066">
    <property type="entry name" value="ICP-like"/>
    <property type="match status" value="1"/>
</dbReference>
<dbReference type="OrthoDB" id="4550788at2"/>
<evidence type="ECO:0000313" key="5">
    <source>
        <dbReference type="Proteomes" id="UP000308828"/>
    </source>
</evidence>
<sequence>MPLEPEGNFLKTVLVTDADDETLITADLGDVLLVELEENPTTGYRWELTEKGDLPLVTSGFTPPADTAPGAGGLRRFSFDADTAVEHRLIFRLQRAWERPDQFIKSFKVIVRVRDN</sequence>
<organism evidence="4 5">
    <name type="scientific">Peteryoungia ipomoeae</name>
    <dbReference type="NCBI Taxonomy" id="1210932"/>
    <lineage>
        <taxon>Bacteria</taxon>
        <taxon>Pseudomonadati</taxon>
        <taxon>Pseudomonadota</taxon>
        <taxon>Alphaproteobacteria</taxon>
        <taxon>Hyphomicrobiales</taxon>
        <taxon>Rhizobiaceae</taxon>
        <taxon>Peteryoungia</taxon>
    </lineage>
</organism>
<keyword evidence="5" id="KW-1185">Reference proteome</keyword>
<dbReference type="Gene3D" id="2.60.40.2020">
    <property type="match status" value="1"/>
</dbReference>
<dbReference type="InterPro" id="IPR052781">
    <property type="entry name" value="Cys_protease_inhibitor_I42"/>
</dbReference>
<gene>
    <name evidence="4" type="ORF">FAA97_09965</name>
</gene>
<comment type="caution">
    <text evidence="4">The sequence shown here is derived from an EMBL/GenBank/DDBJ whole genome shotgun (WGS) entry which is preliminary data.</text>
</comment>
<evidence type="ECO:0000256" key="2">
    <source>
        <dbReference type="ARBA" id="ARBA00022704"/>
    </source>
</evidence>
<keyword evidence="2" id="KW-0789">Thiol protease inhibitor</keyword>
<protein>
    <recommendedName>
        <fullName evidence="3">Proteinase inhibitor I42 chagasin domain-containing protein</fullName>
    </recommendedName>
</protein>
<dbReference type="InterPro" id="IPR036331">
    <property type="entry name" value="Chagasin-like_sf"/>
</dbReference>
<evidence type="ECO:0000259" key="3">
    <source>
        <dbReference type="Pfam" id="PF09394"/>
    </source>
</evidence>
<dbReference type="EMBL" id="STGV01000003">
    <property type="protein sequence ID" value="THV22952.1"/>
    <property type="molecule type" value="Genomic_DNA"/>
</dbReference>
<dbReference type="Proteomes" id="UP000308828">
    <property type="component" value="Unassembled WGS sequence"/>
</dbReference>